<feature type="region of interest" description="Disordered" evidence="1">
    <location>
        <begin position="217"/>
        <end position="245"/>
    </location>
</feature>
<organism evidence="2 3">
    <name type="scientific">Anisodus acutangulus</name>
    <dbReference type="NCBI Taxonomy" id="402998"/>
    <lineage>
        <taxon>Eukaryota</taxon>
        <taxon>Viridiplantae</taxon>
        <taxon>Streptophyta</taxon>
        <taxon>Embryophyta</taxon>
        <taxon>Tracheophyta</taxon>
        <taxon>Spermatophyta</taxon>
        <taxon>Magnoliopsida</taxon>
        <taxon>eudicotyledons</taxon>
        <taxon>Gunneridae</taxon>
        <taxon>Pentapetalae</taxon>
        <taxon>asterids</taxon>
        <taxon>lamiids</taxon>
        <taxon>Solanales</taxon>
        <taxon>Solanaceae</taxon>
        <taxon>Solanoideae</taxon>
        <taxon>Hyoscyameae</taxon>
        <taxon>Anisodus</taxon>
    </lineage>
</organism>
<comment type="caution">
    <text evidence="2">The sequence shown here is derived from an EMBL/GenBank/DDBJ whole genome shotgun (WGS) entry which is preliminary data.</text>
</comment>
<feature type="compositionally biased region" description="Basic and acidic residues" evidence="1">
    <location>
        <begin position="218"/>
        <end position="245"/>
    </location>
</feature>
<dbReference type="Proteomes" id="UP001152561">
    <property type="component" value="Unassembled WGS sequence"/>
</dbReference>
<proteinExistence type="predicted"/>
<dbReference type="EMBL" id="JAJAGQ010000024">
    <property type="protein sequence ID" value="KAJ8526408.1"/>
    <property type="molecule type" value="Genomic_DNA"/>
</dbReference>
<evidence type="ECO:0000256" key="1">
    <source>
        <dbReference type="SAM" id="MobiDB-lite"/>
    </source>
</evidence>
<reference evidence="3" key="1">
    <citation type="journal article" date="2023" name="Proc. Natl. Acad. Sci. U.S.A.">
        <title>Genomic and structural basis for evolution of tropane alkaloid biosynthesis.</title>
        <authorList>
            <person name="Wanga Y.-J."/>
            <person name="Taina T."/>
            <person name="Yua J.-Y."/>
            <person name="Lia J."/>
            <person name="Xua B."/>
            <person name="Chenc J."/>
            <person name="D'Auriad J.C."/>
            <person name="Huanga J.-P."/>
            <person name="Huanga S.-X."/>
        </authorList>
    </citation>
    <scope>NUCLEOTIDE SEQUENCE [LARGE SCALE GENOMIC DNA]</scope>
    <source>
        <strain evidence="3">cv. KIB-2019</strain>
    </source>
</reference>
<keyword evidence="3" id="KW-1185">Reference proteome</keyword>
<name>A0A9Q1L1X8_9SOLA</name>
<gene>
    <name evidence="2" type="ORF">K7X08_028885</name>
</gene>
<evidence type="ECO:0000313" key="2">
    <source>
        <dbReference type="EMBL" id="KAJ8526408.1"/>
    </source>
</evidence>
<protein>
    <submittedName>
        <fullName evidence="2">Uncharacterized protein</fullName>
    </submittedName>
</protein>
<accession>A0A9Q1L1X8</accession>
<evidence type="ECO:0000313" key="3">
    <source>
        <dbReference type="Proteomes" id="UP001152561"/>
    </source>
</evidence>
<dbReference type="AlphaFoldDB" id="A0A9Q1L1X8"/>
<sequence length="245" mass="27883">MKEATDGINKEAVAGVDVVKGISNSNKVIVEMANDIAKDVAANVTKDADDDSDVAKDADVEINVARYITDPYKEVLRRDMQIRFRRHVIMITSMVIVTSNAEEIRILNEDQNIADMESAEVDILEPQIIYAEEVIEIHPHMQLIVFVDMKSIGSYPPSKEKTAYIYDNSRYRKEDLHTTDNSVVHVNIEKYITIQRKQIPLQQLHNVVSHNIDFSTNVDKRTKDDSGNSKIKDNAEDENVHQVFQ</sequence>